<evidence type="ECO:0000313" key="18">
    <source>
        <dbReference type="Proteomes" id="UP000827092"/>
    </source>
</evidence>
<dbReference type="Pfam" id="PF00069">
    <property type="entry name" value="Pkinase"/>
    <property type="match status" value="1"/>
</dbReference>
<evidence type="ECO:0000256" key="1">
    <source>
        <dbReference type="ARBA" id="ARBA00001946"/>
    </source>
</evidence>
<comment type="similarity">
    <text evidence="14">Belongs to the protein kinase superfamily. Ser/Thr protein kinase family. WNK subfamily.</text>
</comment>
<evidence type="ECO:0000256" key="11">
    <source>
        <dbReference type="ARBA" id="ARBA00023054"/>
    </source>
</evidence>
<evidence type="ECO:0000256" key="8">
    <source>
        <dbReference type="ARBA" id="ARBA00022741"/>
    </source>
</evidence>
<comment type="catalytic activity">
    <reaction evidence="13">
        <text>L-seryl-[protein] + ATP = O-phospho-L-seryl-[protein] + ADP + H(+)</text>
        <dbReference type="Rhea" id="RHEA:17989"/>
        <dbReference type="Rhea" id="RHEA-COMP:9863"/>
        <dbReference type="Rhea" id="RHEA-COMP:11604"/>
        <dbReference type="ChEBI" id="CHEBI:15378"/>
        <dbReference type="ChEBI" id="CHEBI:29999"/>
        <dbReference type="ChEBI" id="CHEBI:30616"/>
        <dbReference type="ChEBI" id="CHEBI:83421"/>
        <dbReference type="ChEBI" id="CHEBI:456216"/>
        <dbReference type="EC" id="2.7.11.1"/>
    </reaction>
</comment>
<dbReference type="SUPFAM" id="SSF56112">
    <property type="entry name" value="Protein kinase-like (PK-like)"/>
    <property type="match status" value="1"/>
</dbReference>
<feature type="region of interest" description="Disordered" evidence="15">
    <location>
        <begin position="610"/>
        <end position="671"/>
    </location>
</feature>
<feature type="compositionally biased region" description="Polar residues" evidence="15">
    <location>
        <begin position="805"/>
        <end position="859"/>
    </location>
</feature>
<evidence type="ECO:0000256" key="2">
    <source>
        <dbReference type="ARBA" id="ARBA00004496"/>
    </source>
</evidence>
<feature type="region of interest" description="Disordered" evidence="15">
    <location>
        <begin position="1064"/>
        <end position="1119"/>
    </location>
</feature>
<feature type="region of interest" description="Disordered" evidence="15">
    <location>
        <begin position="21"/>
        <end position="197"/>
    </location>
</feature>
<dbReference type="InterPro" id="IPR008271">
    <property type="entry name" value="Ser/Thr_kinase_AS"/>
</dbReference>
<dbReference type="InterPro" id="IPR000719">
    <property type="entry name" value="Prot_kinase_dom"/>
</dbReference>
<feature type="compositionally biased region" description="Low complexity" evidence="15">
    <location>
        <begin position="1192"/>
        <end position="1208"/>
    </location>
</feature>
<dbReference type="FunFam" id="3.30.200.20:FF:001054">
    <property type="entry name" value="Serine/threonine-protein kinase WNK1"/>
    <property type="match status" value="1"/>
</dbReference>
<comment type="cofactor">
    <cofactor evidence="1">
        <name>Mg(2+)</name>
        <dbReference type="ChEBI" id="CHEBI:18420"/>
    </cofactor>
</comment>
<keyword evidence="4" id="KW-0217">Developmental protein</keyword>
<keyword evidence="8" id="KW-0547">Nucleotide-binding</keyword>
<dbReference type="EMBL" id="JAFNEN010000161">
    <property type="protein sequence ID" value="KAG8191381.1"/>
    <property type="molecule type" value="Genomic_DNA"/>
</dbReference>
<comment type="subcellular location">
    <subcellularLocation>
        <location evidence="2">Cytoplasm</location>
    </subcellularLocation>
</comment>
<dbReference type="InterPro" id="IPR024678">
    <property type="entry name" value="Kinase_OSR1/WNK_CCT"/>
</dbReference>
<dbReference type="PROSITE" id="PS50011">
    <property type="entry name" value="PROTEIN_KINASE_DOM"/>
    <property type="match status" value="1"/>
</dbReference>
<reference evidence="17 18" key="1">
    <citation type="journal article" date="2022" name="Nat. Ecol. Evol.">
        <title>A masculinizing supergene underlies an exaggerated male reproductive morph in a spider.</title>
        <authorList>
            <person name="Hendrickx F."/>
            <person name="De Corte Z."/>
            <person name="Sonet G."/>
            <person name="Van Belleghem S.M."/>
            <person name="Kostlbacher S."/>
            <person name="Vangestel C."/>
        </authorList>
    </citation>
    <scope>NUCLEOTIDE SEQUENCE [LARGE SCALE GENOMIC DNA]</scope>
    <source>
        <strain evidence="17">W744_W776</strain>
    </source>
</reference>
<dbReference type="Gene3D" id="3.10.20.90">
    <property type="entry name" value="Phosphatidylinositol 3-kinase Catalytic Subunit, Chain A, domain 1"/>
    <property type="match status" value="1"/>
</dbReference>
<gene>
    <name evidence="17" type="ORF">JTE90_006125</name>
</gene>
<feature type="domain" description="Protein kinase" evidence="16">
    <location>
        <begin position="259"/>
        <end position="517"/>
    </location>
</feature>
<keyword evidence="10" id="KW-0067">ATP-binding</keyword>
<feature type="region of interest" description="Disordered" evidence="15">
    <location>
        <begin position="777"/>
        <end position="859"/>
    </location>
</feature>
<accession>A0AAV6V6W4</accession>
<dbReference type="AlphaFoldDB" id="A0AAV6V6W4"/>
<keyword evidence="7" id="KW-0808">Transferase</keyword>
<evidence type="ECO:0000256" key="4">
    <source>
        <dbReference type="ARBA" id="ARBA00022473"/>
    </source>
</evidence>
<feature type="compositionally biased region" description="Polar residues" evidence="15">
    <location>
        <begin position="724"/>
        <end position="740"/>
    </location>
</feature>
<feature type="compositionally biased region" description="Low complexity" evidence="15">
    <location>
        <begin position="120"/>
        <end position="133"/>
    </location>
</feature>
<dbReference type="GO" id="GO:0004674">
    <property type="term" value="F:protein serine/threonine kinase activity"/>
    <property type="evidence" value="ECO:0007669"/>
    <property type="project" value="UniProtKB-KW"/>
</dbReference>
<keyword evidence="9" id="KW-0418">Kinase</keyword>
<dbReference type="Proteomes" id="UP000827092">
    <property type="component" value="Unassembled WGS sequence"/>
</dbReference>
<protein>
    <recommendedName>
        <fullName evidence="3">non-specific serine/threonine protein kinase</fullName>
        <ecNumber evidence="3">2.7.11.1</ecNumber>
    </recommendedName>
</protein>
<evidence type="ECO:0000256" key="12">
    <source>
        <dbReference type="ARBA" id="ARBA00047899"/>
    </source>
</evidence>
<evidence type="ECO:0000256" key="6">
    <source>
        <dbReference type="ARBA" id="ARBA00022527"/>
    </source>
</evidence>
<comment type="caution">
    <text evidence="17">The sequence shown here is derived from an EMBL/GenBank/DDBJ whole genome shotgun (WGS) entry which is preliminary data.</text>
</comment>
<feature type="compositionally biased region" description="Polar residues" evidence="15">
    <location>
        <begin position="52"/>
        <end position="62"/>
    </location>
</feature>
<name>A0AAV6V6W4_9ARAC</name>
<feature type="compositionally biased region" description="Low complexity" evidence="15">
    <location>
        <begin position="1100"/>
        <end position="1117"/>
    </location>
</feature>
<evidence type="ECO:0000256" key="3">
    <source>
        <dbReference type="ARBA" id="ARBA00012513"/>
    </source>
</evidence>
<organism evidence="17 18">
    <name type="scientific">Oedothorax gibbosus</name>
    <dbReference type="NCBI Taxonomy" id="931172"/>
    <lineage>
        <taxon>Eukaryota</taxon>
        <taxon>Metazoa</taxon>
        <taxon>Ecdysozoa</taxon>
        <taxon>Arthropoda</taxon>
        <taxon>Chelicerata</taxon>
        <taxon>Arachnida</taxon>
        <taxon>Araneae</taxon>
        <taxon>Araneomorphae</taxon>
        <taxon>Entelegynae</taxon>
        <taxon>Araneoidea</taxon>
        <taxon>Linyphiidae</taxon>
        <taxon>Erigoninae</taxon>
        <taxon>Oedothorax</taxon>
    </lineage>
</organism>
<evidence type="ECO:0000256" key="7">
    <source>
        <dbReference type="ARBA" id="ARBA00022679"/>
    </source>
</evidence>
<evidence type="ECO:0000256" key="14">
    <source>
        <dbReference type="ARBA" id="ARBA00061662"/>
    </source>
</evidence>
<keyword evidence="11" id="KW-0175">Coiled coil</keyword>
<dbReference type="GO" id="GO:0006884">
    <property type="term" value="P:cell volume homeostasis"/>
    <property type="evidence" value="ECO:0007669"/>
    <property type="project" value="UniProtKB-ARBA"/>
</dbReference>
<sequence>MGLYTLAEGYFQVPPWACDMSQHQRTPSAPGHLDSPTHKRRPPNENHITPPANLNQRRQNTPLRPRHKTTTGVPSKPSPTPPELRNARSPERKLLNHHGGCFTPAGKRNAYEPRQPLLPRASSAATRRAATARQRPIVRVASAELSEGGDQASRRAGSPRRLTPRSTSEPHDVCSVGLQAARTPPASPEKGRGMSFRKLSPRYNIRLMLTDAPANKDVEEGEREEVGELAPRSPSPPLKEAKDDSAEKAQATSPNGQFLKFDEEVGRGSFKTVYKGLDTLTGVAVAWCELQERLNKQERQRFREEAELLKGLQHPNIVRFYDFWEMDVPPKGKYLVLITDLMTSGTLKTYLKRFKKINIKVVKSWCRQILKGLNFLHSRQPPIIHRDLKCDNIFITGTSGVVKIGDLGLATLKNRSFAKSVIGTVEFMAPEVYEENYDESVDVYAFGMCILEIATSEYPYSECTGPAQIYKKVTNGILPQNFKKVEQPELKEIIGMCISSTKEDRPTVKDLLLHEFFQEDCGLKVEFVAGREESVAAASPKVELWLRLLDPKKRQEKHRENEAIQFEFDMDADDPDEVAQAMAKNNIILDEDIRTVAMLVRNRISYLQRERARHHAKQQAPPPPQQSGGQQQYSQFGGGQPPLEQSGTQMYQTQVQQMHHISQQVPQQAQYGTQQAFEADYQLQDHPLQQSQTAAPLYGQQVPPFSQYQVPPRFTGVDAASPDHFQQQGNFQSPQRTQKSPAFPPQDSPHCPLQQVQVSPSPVANKILEPGYNQQYQVPYQEPPQDPNTQPMNTSAEEHPVNPPEQATPSSQEPRQTDSESFAGSMSNSMTSEYPASDIQSDVSQQLSNIQQSNMQTSVDPSGQKYLFIPSVQPNQGSIQMLPCQVGVQESNAGKPVVGFSPDSFPSHNYAWNMRSTSPLPSGCFISTNPGFQDGSNSPVYVVVQSGRNLNAQRVLNLNTDPLFPQDAFLSHGGTFNPLSRPSGMSTPALPDQSPKYLLRVNSRSTSPVPPCADLGSPVSPPPTLLGLPLVYSPRSSPPPTAVLMRSLSVTPVGSVEDLRMCAGSPSHVPRRSRSNTFGGLGNVHLSVPPSELQRRPLRLRSPGPRPSNSGLLSPLPTEVVLPTPRPAMFSPSVLQQLAAQGGGSYTVVPLDSSPRGRVCEPFLSPPSRLLTSLAMENSSSKPNSPLELQGRRPAPSSGPSGRGAPPAWQHHAQVHEAAALEEGLHQDACAWPLLGGCSNGYISRKKASLGPSHPLSTLLSWWSEYAHSSSC</sequence>
<dbReference type="Gene3D" id="3.30.200.20">
    <property type="entry name" value="Phosphorylase Kinase, domain 1"/>
    <property type="match status" value="1"/>
</dbReference>
<dbReference type="GO" id="GO:0140693">
    <property type="term" value="F:molecular condensate scaffold activity"/>
    <property type="evidence" value="ECO:0007669"/>
    <property type="project" value="UniProtKB-ARBA"/>
</dbReference>
<dbReference type="PANTHER" id="PTHR13902">
    <property type="entry name" value="SERINE/THREONINE-PROTEIN KINASE WNK WITH NO LYSINE -RELATED"/>
    <property type="match status" value="1"/>
</dbReference>
<dbReference type="GO" id="GO:0005737">
    <property type="term" value="C:cytoplasm"/>
    <property type="evidence" value="ECO:0007669"/>
    <property type="project" value="UniProtKB-SubCell"/>
</dbReference>
<dbReference type="Gene3D" id="1.10.510.10">
    <property type="entry name" value="Transferase(Phosphotransferase) domain 1"/>
    <property type="match status" value="1"/>
</dbReference>
<evidence type="ECO:0000256" key="10">
    <source>
        <dbReference type="ARBA" id="ARBA00022840"/>
    </source>
</evidence>
<keyword evidence="6" id="KW-0723">Serine/threonine-protein kinase</keyword>
<feature type="compositionally biased region" description="Low complexity" evidence="15">
    <location>
        <begin position="626"/>
        <end position="635"/>
    </location>
</feature>
<keyword evidence="18" id="KW-1185">Reference proteome</keyword>
<dbReference type="SMART" id="SM00220">
    <property type="entry name" value="S_TKc"/>
    <property type="match status" value="1"/>
</dbReference>
<feature type="region of interest" description="Disordered" evidence="15">
    <location>
        <begin position="1177"/>
        <end position="1211"/>
    </location>
</feature>
<evidence type="ECO:0000256" key="15">
    <source>
        <dbReference type="SAM" id="MobiDB-lite"/>
    </source>
</evidence>
<evidence type="ECO:0000313" key="17">
    <source>
        <dbReference type="EMBL" id="KAG8191381.1"/>
    </source>
</evidence>
<evidence type="ECO:0000256" key="5">
    <source>
        <dbReference type="ARBA" id="ARBA00022490"/>
    </source>
</evidence>
<evidence type="ECO:0000259" key="16">
    <source>
        <dbReference type="PROSITE" id="PS50011"/>
    </source>
</evidence>
<feature type="region of interest" description="Disordered" evidence="15">
    <location>
        <begin position="702"/>
        <end position="758"/>
    </location>
</feature>
<dbReference type="CDD" id="cd13983">
    <property type="entry name" value="STKc_WNK"/>
    <property type="match status" value="1"/>
</dbReference>
<dbReference type="EC" id="2.7.11.1" evidence="3"/>
<dbReference type="PROSITE" id="PS00108">
    <property type="entry name" value="PROTEIN_KINASE_ST"/>
    <property type="match status" value="1"/>
</dbReference>
<dbReference type="InterPro" id="IPR050588">
    <property type="entry name" value="WNK_Ser-Thr_kinase"/>
</dbReference>
<dbReference type="Pfam" id="PF12202">
    <property type="entry name" value="OSR1_C"/>
    <property type="match status" value="1"/>
</dbReference>
<feature type="region of interest" description="Disordered" evidence="15">
    <location>
        <begin position="210"/>
        <end position="256"/>
    </location>
</feature>
<dbReference type="GO" id="GO:0071474">
    <property type="term" value="P:cellular hyperosmotic response"/>
    <property type="evidence" value="ECO:0007669"/>
    <property type="project" value="UniProtKB-ARBA"/>
</dbReference>
<feature type="compositionally biased region" description="Basic and acidic residues" evidence="15">
    <location>
        <begin position="85"/>
        <end position="94"/>
    </location>
</feature>
<evidence type="ECO:0000256" key="9">
    <source>
        <dbReference type="ARBA" id="ARBA00022777"/>
    </source>
</evidence>
<dbReference type="FunFam" id="1.10.510.10:FF:000006">
    <property type="entry name" value="Serine/threonine-protein kinase WNK1 isoform 2"/>
    <property type="match status" value="1"/>
</dbReference>
<keyword evidence="5" id="KW-0963">Cytoplasm</keyword>
<dbReference type="GO" id="GO:0140694">
    <property type="term" value="P:membraneless organelle assembly"/>
    <property type="evidence" value="ECO:0007669"/>
    <property type="project" value="UniProtKB-ARBA"/>
</dbReference>
<proteinExistence type="inferred from homology"/>
<dbReference type="GO" id="GO:0005524">
    <property type="term" value="F:ATP binding"/>
    <property type="evidence" value="ECO:0007669"/>
    <property type="project" value="UniProtKB-KW"/>
</dbReference>
<evidence type="ECO:0000256" key="13">
    <source>
        <dbReference type="ARBA" id="ARBA00048679"/>
    </source>
</evidence>
<dbReference type="InterPro" id="IPR011009">
    <property type="entry name" value="Kinase-like_dom_sf"/>
</dbReference>
<comment type="catalytic activity">
    <reaction evidence="12">
        <text>L-threonyl-[protein] + ATP = O-phospho-L-threonyl-[protein] + ADP + H(+)</text>
        <dbReference type="Rhea" id="RHEA:46608"/>
        <dbReference type="Rhea" id="RHEA-COMP:11060"/>
        <dbReference type="Rhea" id="RHEA-COMP:11605"/>
        <dbReference type="ChEBI" id="CHEBI:15378"/>
        <dbReference type="ChEBI" id="CHEBI:30013"/>
        <dbReference type="ChEBI" id="CHEBI:30616"/>
        <dbReference type="ChEBI" id="CHEBI:61977"/>
        <dbReference type="ChEBI" id="CHEBI:456216"/>
        <dbReference type="EC" id="2.7.11.1"/>
    </reaction>
</comment>
<feature type="compositionally biased region" description="Polar residues" evidence="15">
    <location>
        <begin position="643"/>
        <end position="671"/>
    </location>
</feature>